<evidence type="ECO:0000313" key="2">
    <source>
        <dbReference type="Proteomes" id="UP000235965"/>
    </source>
</evidence>
<proteinExistence type="predicted"/>
<protein>
    <recommendedName>
        <fullName evidence="3">Mos1 transposase HTH domain-containing protein</fullName>
    </recommendedName>
</protein>
<dbReference type="InterPro" id="IPR036397">
    <property type="entry name" value="RNaseH_sf"/>
</dbReference>
<evidence type="ECO:0000313" key="1">
    <source>
        <dbReference type="EMBL" id="PNF23032.1"/>
    </source>
</evidence>
<organism evidence="1 2">
    <name type="scientific">Cryptotermes secundus</name>
    <dbReference type="NCBI Taxonomy" id="105785"/>
    <lineage>
        <taxon>Eukaryota</taxon>
        <taxon>Metazoa</taxon>
        <taxon>Ecdysozoa</taxon>
        <taxon>Arthropoda</taxon>
        <taxon>Hexapoda</taxon>
        <taxon>Insecta</taxon>
        <taxon>Pterygota</taxon>
        <taxon>Neoptera</taxon>
        <taxon>Polyneoptera</taxon>
        <taxon>Dictyoptera</taxon>
        <taxon>Blattodea</taxon>
        <taxon>Blattoidea</taxon>
        <taxon>Termitoidae</taxon>
        <taxon>Kalotermitidae</taxon>
        <taxon>Cryptotermitinae</taxon>
        <taxon>Cryptotermes</taxon>
    </lineage>
</organism>
<dbReference type="Gene3D" id="3.30.420.10">
    <property type="entry name" value="Ribonuclease H-like superfamily/Ribonuclease H"/>
    <property type="match status" value="1"/>
</dbReference>
<dbReference type="GO" id="GO:0003676">
    <property type="term" value="F:nucleic acid binding"/>
    <property type="evidence" value="ECO:0007669"/>
    <property type="project" value="InterPro"/>
</dbReference>
<keyword evidence="2" id="KW-1185">Reference proteome</keyword>
<gene>
    <name evidence="1" type="ORF">B7P43_G09841</name>
</gene>
<dbReference type="PANTHER" id="PTHR46060">
    <property type="entry name" value="MARINER MOS1 TRANSPOSASE-LIKE PROTEIN"/>
    <property type="match status" value="1"/>
</dbReference>
<dbReference type="AlphaFoldDB" id="A0A2J7Q356"/>
<reference evidence="1 2" key="1">
    <citation type="submission" date="2017-12" db="EMBL/GenBank/DDBJ databases">
        <title>Hemimetabolous genomes reveal molecular basis of termite eusociality.</title>
        <authorList>
            <person name="Harrison M.C."/>
            <person name="Jongepier E."/>
            <person name="Robertson H.M."/>
            <person name="Arning N."/>
            <person name="Bitard-Feildel T."/>
            <person name="Chao H."/>
            <person name="Childers C.P."/>
            <person name="Dinh H."/>
            <person name="Doddapaneni H."/>
            <person name="Dugan S."/>
            <person name="Gowin J."/>
            <person name="Greiner C."/>
            <person name="Han Y."/>
            <person name="Hu H."/>
            <person name="Hughes D.S.T."/>
            <person name="Huylmans A.-K."/>
            <person name="Kemena C."/>
            <person name="Kremer L.P.M."/>
            <person name="Lee S.L."/>
            <person name="Lopez-Ezquerra A."/>
            <person name="Mallet L."/>
            <person name="Monroy-Kuhn J.M."/>
            <person name="Moser A."/>
            <person name="Murali S.C."/>
            <person name="Muzny D.M."/>
            <person name="Otani S."/>
            <person name="Piulachs M.-D."/>
            <person name="Poelchau M."/>
            <person name="Qu J."/>
            <person name="Schaub F."/>
            <person name="Wada-Katsumata A."/>
            <person name="Worley K.C."/>
            <person name="Xie Q."/>
            <person name="Ylla G."/>
            <person name="Poulsen M."/>
            <person name="Gibbs R.A."/>
            <person name="Schal C."/>
            <person name="Richards S."/>
            <person name="Belles X."/>
            <person name="Korb J."/>
            <person name="Bornberg-Bauer E."/>
        </authorList>
    </citation>
    <scope>NUCLEOTIDE SEQUENCE [LARGE SCALE GENOMIC DNA]</scope>
    <source>
        <tissue evidence="1">Whole body</tissue>
    </source>
</reference>
<dbReference type="STRING" id="105785.A0A2J7Q356"/>
<name>A0A2J7Q356_9NEOP</name>
<dbReference type="PANTHER" id="PTHR46060:SF1">
    <property type="entry name" value="MARINER MOS1 TRANSPOSASE-LIKE PROTEIN"/>
    <property type="match status" value="1"/>
</dbReference>
<dbReference type="InParanoid" id="A0A2J7Q356"/>
<sequence>MQRIFVKKCFFCDEKSLSLKAFHNWIEKFTQGQVADDARPGLPVDIAAEAAVQKVEELIRADRRISIDSVATALGYSHGGVLLHHDNARPPIARATPVRIHELQLELLEYPPYSLDLAPSDFHLFGPLKKNHFVGKRLVDVEKVEMKVRKWLRQ</sequence>
<dbReference type="Proteomes" id="UP000235965">
    <property type="component" value="Unassembled WGS sequence"/>
</dbReference>
<dbReference type="InterPro" id="IPR052709">
    <property type="entry name" value="Transposase-MT_Hybrid"/>
</dbReference>
<comment type="caution">
    <text evidence="1">The sequence shown here is derived from an EMBL/GenBank/DDBJ whole genome shotgun (WGS) entry which is preliminary data.</text>
</comment>
<accession>A0A2J7Q356</accession>
<dbReference type="EMBL" id="NEVH01019069">
    <property type="protein sequence ID" value="PNF23032.1"/>
    <property type="molecule type" value="Genomic_DNA"/>
</dbReference>
<evidence type="ECO:0008006" key="3">
    <source>
        <dbReference type="Google" id="ProtNLM"/>
    </source>
</evidence>